<dbReference type="AlphaFoldDB" id="B5CRU6"/>
<dbReference type="Gene3D" id="3.90.105.50">
    <property type="match status" value="1"/>
</dbReference>
<dbReference type="HOGENOM" id="CLU_190531_0_0_9"/>
<dbReference type="EMBL" id="ABOU02000048">
    <property type="protein sequence ID" value="EDY32034.1"/>
    <property type="molecule type" value="Genomic_DNA"/>
</dbReference>
<dbReference type="InterPro" id="IPR038148">
    <property type="entry name" value="Tn1545/Tn916_Xis"/>
</dbReference>
<evidence type="ECO:0008006" key="3">
    <source>
        <dbReference type="Google" id="ProtNLM"/>
    </source>
</evidence>
<reference evidence="1 2" key="2">
    <citation type="submission" date="2008-08" db="EMBL/GenBank/DDBJ databases">
        <authorList>
            <person name="Fulton L."/>
            <person name="Clifton S."/>
            <person name="Fulton B."/>
            <person name="Xu J."/>
            <person name="Minx P."/>
            <person name="Pepin K.H."/>
            <person name="Johnson M."/>
            <person name="Bhonagiri V."/>
            <person name="Nash W.E."/>
            <person name="Mardis E.R."/>
            <person name="Wilson R.K."/>
        </authorList>
    </citation>
    <scope>NUCLEOTIDE SEQUENCE [LARGE SCALE GENOMIC DNA]</scope>
    <source>
        <strain evidence="1 2">ATCC 29176</strain>
    </source>
</reference>
<reference evidence="1 2" key="1">
    <citation type="submission" date="2008-08" db="EMBL/GenBank/DDBJ databases">
        <title>Draft genome sequence of Ruminococcus lactaris ATCC 29176.</title>
        <authorList>
            <person name="Sudarsanam P."/>
            <person name="Ley R."/>
            <person name="Guruge J."/>
            <person name="Turnbaugh P.J."/>
            <person name="Mahowald M."/>
            <person name="Liep D."/>
            <person name="Gordon J."/>
        </authorList>
    </citation>
    <scope>NUCLEOTIDE SEQUENCE [LARGE SCALE GENOMIC DNA]</scope>
    <source>
        <strain evidence="1 2">ATCC 29176</strain>
    </source>
</reference>
<proteinExistence type="predicted"/>
<gene>
    <name evidence="1" type="ORF">RUMLAC_02197</name>
</gene>
<evidence type="ECO:0000313" key="1">
    <source>
        <dbReference type="EMBL" id="EDY32034.1"/>
    </source>
</evidence>
<comment type="caution">
    <text evidence="1">The sequence shown here is derived from an EMBL/GenBank/DDBJ whole genome shotgun (WGS) entry which is preliminary data.</text>
</comment>
<organism evidence="1 2">
    <name type="scientific">[Ruminococcus] lactaris ATCC 29176</name>
    <dbReference type="NCBI Taxonomy" id="471875"/>
    <lineage>
        <taxon>Bacteria</taxon>
        <taxon>Bacillati</taxon>
        <taxon>Bacillota</taxon>
        <taxon>Clostridia</taxon>
        <taxon>Lachnospirales</taxon>
        <taxon>Lachnospiraceae</taxon>
        <taxon>Mediterraneibacter</taxon>
    </lineage>
</organism>
<sequence>MTSKTCENSHFWQKGSTFMARPSLAEKDILNPSEAIEYFVLSRRKFYDLLNNTDGEDFLAYYGERKLILRVAFERYLRNHPELRRRV</sequence>
<name>B5CRU6_9FIRM</name>
<accession>B5CRU6</accession>
<evidence type="ECO:0000313" key="2">
    <source>
        <dbReference type="Proteomes" id="UP000003254"/>
    </source>
</evidence>
<dbReference type="eggNOG" id="ENOG50331DR">
    <property type="taxonomic scope" value="Bacteria"/>
</dbReference>
<keyword evidence="2" id="KW-1185">Reference proteome</keyword>
<protein>
    <recommendedName>
        <fullName evidence="3">Excisionase from transposon Tn916</fullName>
    </recommendedName>
</protein>
<dbReference type="Proteomes" id="UP000003254">
    <property type="component" value="Unassembled WGS sequence"/>
</dbReference>